<evidence type="ECO:0000256" key="1">
    <source>
        <dbReference type="SAM" id="MobiDB-lite"/>
    </source>
</evidence>
<comment type="caution">
    <text evidence="2">The sequence shown here is derived from an EMBL/GenBank/DDBJ whole genome shotgun (WGS) entry which is preliminary data.</text>
</comment>
<dbReference type="OrthoDB" id="2537881at2759"/>
<name>A0A1Y2EPR7_9BASI</name>
<feature type="region of interest" description="Disordered" evidence="1">
    <location>
        <begin position="1"/>
        <end position="225"/>
    </location>
</feature>
<dbReference type="InParanoid" id="A0A1Y2EPR7"/>
<dbReference type="Proteomes" id="UP000193467">
    <property type="component" value="Unassembled WGS sequence"/>
</dbReference>
<evidence type="ECO:0000313" key="2">
    <source>
        <dbReference type="EMBL" id="ORY73583.1"/>
    </source>
</evidence>
<keyword evidence="3" id="KW-1185">Reference proteome</keyword>
<sequence length="225" mass="24471">MSSGGYFQHTSAPSSRASSLHAPPSHLTSSELSPASSRRDPFIDPRLSLDSYSTGGDPFRSDVSHDSRSRDSSHSRERPALPSRPSEVQRQLASALEEELDVEDLGSRTPMAEVPPKPARRSASSSSSGGKKEKDKDSFWAQFQSGKGWFSPVVEPPPKLTREEREAAEKARIEKLRDEGKGTRRPNLLKRLSSGVEMGNWRPGNASPSKSGRARGDSITEGTTA</sequence>
<feature type="compositionally biased region" description="Basic and acidic residues" evidence="1">
    <location>
        <begin position="160"/>
        <end position="182"/>
    </location>
</feature>
<proteinExistence type="predicted"/>
<reference evidence="2 3" key="1">
    <citation type="submission" date="2016-07" db="EMBL/GenBank/DDBJ databases">
        <title>Pervasive Adenine N6-methylation of Active Genes in Fungi.</title>
        <authorList>
            <consortium name="DOE Joint Genome Institute"/>
            <person name="Mondo S.J."/>
            <person name="Dannebaum R.O."/>
            <person name="Kuo R.C."/>
            <person name="Labutti K."/>
            <person name="Haridas S."/>
            <person name="Kuo A."/>
            <person name="Salamov A."/>
            <person name="Ahrendt S.R."/>
            <person name="Lipzen A."/>
            <person name="Sullivan W."/>
            <person name="Andreopoulos W.B."/>
            <person name="Clum A."/>
            <person name="Lindquist E."/>
            <person name="Daum C."/>
            <person name="Ramamoorthy G.K."/>
            <person name="Gryganskyi A."/>
            <person name="Culley D."/>
            <person name="Magnuson J.K."/>
            <person name="James T.Y."/>
            <person name="O'Malley M.A."/>
            <person name="Stajich J.E."/>
            <person name="Spatafora J.W."/>
            <person name="Visel A."/>
            <person name="Grigoriev I.V."/>
        </authorList>
    </citation>
    <scope>NUCLEOTIDE SEQUENCE [LARGE SCALE GENOMIC DNA]</scope>
    <source>
        <strain evidence="2 3">62-1032</strain>
    </source>
</reference>
<feature type="compositionally biased region" description="Polar residues" evidence="1">
    <location>
        <begin position="26"/>
        <end position="36"/>
    </location>
</feature>
<accession>A0A1Y2EPR7</accession>
<evidence type="ECO:0000313" key="3">
    <source>
        <dbReference type="Proteomes" id="UP000193467"/>
    </source>
</evidence>
<dbReference type="EMBL" id="MCGR01000045">
    <property type="protein sequence ID" value="ORY73583.1"/>
    <property type="molecule type" value="Genomic_DNA"/>
</dbReference>
<dbReference type="AlphaFoldDB" id="A0A1Y2EPR7"/>
<organism evidence="2 3">
    <name type="scientific">Leucosporidium creatinivorum</name>
    <dbReference type="NCBI Taxonomy" id="106004"/>
    <lineage>
        <taxon>Eukaryota</taxon>
        <taxon>Fungi</taxon>
        <taxon>Dikarya</taxon>
        <taxon>Basidiomycota</taxon>
        <taxon>Pucciniomycotina</taxon>
        <taxon>Microbotryomycetes</taxon>
        <taxon>Leucosporidiales</taxon>
        <taxon>Leucosporidium</taxon>
    </lineage>
</organism>
<gene>
    <name evidence="2" type="ORF">BCR35DRAFT_307011</name>
</gene>
<protein>
    <submittedName>
        <fullName evidence="2">Uncharacterized protein</fullName>
    </submittedName>
</protein>
<feature type="compositionally biased region" description="Basic and acidic residues" evidence="1">
    <location>
        <begin position="59"/>
        <end position="79"/>
    </location>
</feature>
<feature type="compositionally biased region" description="Polar residues" evidence="1">
    <location>
        <begin position="1"/>
        <end position="18"/>
    </location>
</feature>